<comment type="caution">
    <text evidence="1">The sequence shown here is derived from an EMBL/GenBank/DDBJ whole genome shotgun (WGS) entry which is preliminary data.</text>
</comment>
<proteinExistence type="predicted"/>
<dbReference type="EMBL" id="JASJOS010000001">
    <property type="protein sequence ID" value="MDJ1478864.1"/>
    <property type="molecule type" value="Genomic_DNA"/>
</dbReference>
<dbReference type="AlphaFoldDB" id="A0AAE3U6Q0"/>
<dbReference type="Proteomes" id="UP001241110">
    <property type="component" value="Unassembled WGS sequence"/>
</dbReference>
<evidence type="ECO:0000313" key="1">
    <source>
        <dbReference type="EMBL" id="MDJ1478864.1"/>
    </source>
</evidence>
<accession>A0AAE3U6Q0</accession>
<evidence type="ECO:0000313" key="2">
    <source>
        <dbReference type="Proteomes" id="UP001241110"/>
    </source>
</evidence>
<reference evidence="1" key="1">
    <citation type="submission" date="2023-05" db="EMBL/GenBank/DDBJ databases">
        <authorList>
            <person name="Zhang X."/>
        </authorList>
    </citation>
    <scope>NUCLEOTIDE SEQUENCE</scope>
    <source>
        <strain evidence="1">YF14B1</strain>
    </source>
</reference>
<organism evidence="1 2">
    <name type="scientific">Xanthocytophaga flava</name>
    <dbReference type="NCBI Taxonomy" id="3048013"/>
    <lineage>
        <taxon>Bacteria</taxon>
        <taxon>Pseudomonadati</taxon>
        <taxon>Bacteroidota</taxon>
        <taxon>Cytophagia</taxon>
        <taxon>Cytophagales</taxon>
        <taxon>Rhodocytophagaceae</taxon>
        <taxon>Xanthocytophaga</taxon>
    </lineage>
</organism>
<name>A0AAE3U6Q0_9BACT</name>
<dbReference type="RefSeq" id="WP_313974593.1">
    <property type="nucleotide sequence ID" value="NZ_JASJOS010000001.1"/>
</dbReference>
<protein>
    <submittedName>
        <fullName evidence="1">Uncharacterized protein</fullName>
    </submittedName>
</protein>
<sequence length="136" mass="16612">MQVGLQPDIELKVDYLRAENKLFWQKQRKSILLHHYRHSRQYQPICLQAELLKHQTHKLLPLLPTEQMDEFTKATTQFVRDRLPTWYFKLTEYATVWENYVSSMQQIMERHFGKRSERQGWFVNVSPDLEKQKEDF</sequence>
<gene>
    <name evidence="1" type="ORF">QNI16_00125</name>
</gene>